<feature type="compositionally biased region" description="Gly residues" evidence="1">
    <location>
        <begin position="145"/>
        <end position="154"/>
    </location>
</feature>
<dbReference type="EMBL" id="JAULSU010000003">
    <property type="protein sequence ID" value="KAK0623258.1"/>
    <property type="molecule type" value="Genomic_DNA"/>
</dbReference>
<dbReference type="InterPro" id="IPR039432">
    <property type="entry name" value="SRP9_dom"/>
</dbReference>
<organism evidence="3 4">
    <name type="scientific">Immersiella caudata</name>
    <dbReference type="NCBI Taxonomy" id="314043"/>
    <lineage>
        <taxon>Eukaryota</taxon>
        <taxon>Fungi</taxon>
        <taxon>Dikarya</taxon>
        <taxon>Ascomycota</taxon>
        <taxon>Pezizomycotina</taxon>
        <taxon>Sordariomycetes</taxon>
        <taxon>Sordariomycetidae</taxon>
        <taxon>Sordariales</taxon>
        <taxon>Lasiosphaeriaceae</taxon>
        <taxon>Immersiella</taxon>
    </lineage>
</organism>
<dbReference type="PANTHER" id="PTHR12834:SF12">
    <property type="entry name" value="SIGNAL RECOGNITION PARTICLE 9 KDA PROTEIN"/>
    <property type="match status" value="1"/>
</dbReference>
<dbReference type="InterPro" id="IPR039914">
    <property type="entry name" value="SRP9-like"/>
</dbReference>
<dbReference type="AlphaFoldDB" id="A0AA40C3Q9"/>
<feature type="domain" description="SRP9" evidence="2">
    <location>
        <begin position="6"/>
        <end position="105"/>
    </location>
</feature>
<feature type="region of interest" description="Disordered" evidence="1">
    <location>
        <begin position="124"/>
        <end position="163"/>
    </location>
</feature>
<protein>
    <submittedName>
        <fullName evidence="3">Signal recognition particle 9 kDa protein-domain-containing protein</fullName>
    </submittedName>
</protein>
<sequence length="163" mass="16877">MPFYAKSEDWLHHSQLLLDARPETTTVTTRYHIKPARRRTKAEKAAAADDAEPPTATATPEKPPRGHLVIKTYDPTSGVSLKYKTSKAAEVGRLIQMLGGLGRKMAALPPAEEAAVAEGGEPVTGVVATEGGSGAQTPLPAATGAQGGNAGGGGKGKKKKGKR</sequence>
<accession>A0AA40C3Q9</accession>
<evidence type="ECO:0000259" key="2">
    <source>
        <dbReference type="Pfam" id="PF05486"/>
    </source>
</evidence>
<dbReference type="GO" id="GO:0006614">
    <property type="term" value="P:SRP-dependent cotranslational protein targeting to membrane"/>
    <property type="evidence" value="ECO:0007669"/>
    <property type="project" value="InterPro"/>
</dbReference>
<reference evidence="3" key="1">
    <citation type="submission" date="2023-06" db="EMBL/GenBank/DDBJ databases">
        <title>Genome-scale phylogeny and comparative genomics of the fungal order Sordariales.</title>
        <authorList>
            <consortium name="Lawrence Berkeley National Laboratory"/>
            <person name="Hensen N."/>
            <person name="Bonometti L."/>
            <person name="Westerberg I."/>
            <person name="Brannstrom I.O."/>
            <person name="Guillou S."/>
            <person name="Cros-Aarteil S."/>
            <person name="Calhoun S."/>
            <person name="Haridas S."/>
            <person name="Kuo A."/>
            <person name="Mondo S."/>
            <person name="Pangilinan J."/>
            <person name="Riley R."/>
            <person name="Labutti K."/>
            <person name="Andreopoulos B."/>
            <person name="Lipzen A."/>
            <person name="Chen C."/>
            <person name="Yanf M."/>
            <person name="Daum C."/>
            <person name="Ng V."/>
            <person name="Clum A."/>
            <person name="Steindorff A."/>
            <person name="Ohm R."/>
            <person name="Martin F."/>
            <person name="Silar P."/>
            <person name="Natvig D."/>
            <person name="Lalanne C."/>
            <person name="Gautier V."/>
            <person name="Ament-Velasquez S.L."/>
            <person name="Kruys A."/>
            <person name="Hutchinson M.I."/>
            <person name="Powell A.J."/>
            <person name="Barry K."/>
            <person name="Miller A.N."/>
            <person name="Grigoriev I.V."/>
            <person name="Debuchy R."/>
            <person name="Gladieux P."/>
            <person name="Thoren M.H."/>
            <person name="Johannesson H."/>
        </authorList>
    </citation>
    <scope>NUCLEOTIDE SEQUENCE</scope>
    <source>
        <strain evidence="3">CBS 606.72</strain>
    </source>
</reference>
<feature type="region of interest" description="Disordered" evidence="1">
    <location>
        <begin position="35"/>
        <end position="73"/>
    </location>
</feature>
<dbReference type="Pfam" id="PF05486">
    <property type="entry name" value="SRP9-21"/>
    <property type="match status" value="1"/>
</dbReference>
<evidence type="ECO:0000256" key="1">
    <source>
        <dbReference type="SAM" id="MobiDB-lite"/>
    </source>
</evidence>
<evidence type="ECO:0000313" key="4">
    <source>
        <dbReference type="Proteomes" id="UP001175000"/>
    </source>
</evidence>
<keyword evidence="4" id="KW-1185">Reference proteome</keyword>
<name>A0AA40C3Q9_9PEZI</name>
<dbReference type="GO" id="GO:0005786">
    <property type="term" value="C:signal recognition particle, endoplasmic reticulum targeting"/>
    <property type="evidence" value="ECO:0007669"/>
    <property type="project" value="TreeGrafter"/>
</dbReference>
<evidence type="ECO:0000313" key="3">
    <source>
        <dbReference type="EMBL" id="KAK0623258.1"/>
    </source>
</evidence>
<comment type="caution">
    <text evidence="3">The sequence shown here is derived from an EMBL/GenBank/DDBJ whole genome shotgun (WGS) entry which is preliminary data.</text>
</comment>
<dbReference type="PANTHER" id="PTHR12834">
    <property type="entry name" value="SIGNAL RECOGNITION PARTICLE 9 KDA PROTEIN"/>
    <property type="match status" value="1"/>
</dbReference>
<proteinExistence type="predicted"/>
<gene>
    <name evidence="3" type="ORF">B0T14DRAFT_564641</name>
</gene>
<dbReference type="Proteomes" id="UP001175000">
    <property type="component" value="Unassembled WGS sequence"/>
</dbReference>